<evidence type="ECO:0000256" key="3">
    <source>
        <dbReference type="ARBA" id="ARBA00012744"/>
    </source>
</evidence>
<dbReference type="Gene3D" id="3.20.20.80">
    <property type="entry name" value="Glycosidases"/>
    <property type="match status" value="1"/>
</dbReference>
<dbReference type="PANTHER" id="PTHR10353:SF36">
    <property type="entry name" value="LP05116P"/>
    <property type="match status" value="1"/>
</dbReference>
<comment type="similarity">
    <text evidence="2 9">Belongs to the glycosyl hydrolase 1 family.</text>
</comment>
<name>A0ABN6HE14_9BACT</name>
<dbReference type="InterPro" id="IPR017736">
    <property type="entry name" value="Glyco_hydro_1_beta-glucosidase"/>
</dbReference>
<dbReference type="InterPro" id="IPR017853">
    <property type="entry name" value="GH"/>
</dbReference>
<protein>
    <recommendedName>
        <fullName evidence="3 9">Beta-glucosidase</fullName>
        <ecNumber evidence="3 9">3.2.1.21</ecNumber>
    </recommendedName>
</protein>
<keyword evidence="6" id="KW-0119">Carbohydrate metabolism</keyword>
<organism evidence="10 11">
    <name type="scientific">Haloferula helveola</name>
    <dbReference type="NCBI Taxonomy" id="490095"/>
    <lineage>
        <taxon>Bacteria</taxon>
        <taxon>Pseudomonadati</taxon>
        <taxon>Verrucomicrobiota</taxon>
        <taxon>Verrucomicrobiia</taxon>
        <taxon>Verrucomicrobiales</taxon>
        <taxon>Verrucomicrobiaceae</taxon>
        <taxon>Haloferula</taxon>
    </lineage>
</organism>
<evidence type="ECO:0000256" key="8">
    <source>
        <dbReference type="ARBA" id="ARBA00023326"/>
    </source>
</evidence>
<keyword evidence="4 9" id="KW-0378">Hydrolase</keyword>
<dbReference type="PRINTS" id="PR00131">
    <property type="entry name" value="GLHYDRLASE1"/>
</dbReference>
<keyword evidence="11" id="KW-1185">Reference proteome</keyword>
<proteinExistence type="inferred from homology"/>
<dbReference type="InterPro" id="IPR033132">
    <property type="entry name" value="GH_1_N_CS"/>
</dbReference>
<gene>
    <name evidence="10" type="ORF">HAHE_37220</name>
</gene>
<dbReference type="Pfam" id="PF00232">
    <property type="entry name" value="Glyco_hydro_1"/>
    <property type="match status" value="1"/>
</dbReference>
<evidence type="ECO:0000256" key="4">
    <source>
        <dbReference type="ARBA" id="ARBA00022801"/>
    </source>
</evidence>
<evidence type="ECO:0000256" key="5">
    <source>
        <dbReference type="ARBA" id="ARBA00023001"/>
    </source>
</evidence>
<dbReference type="PANTHER" id="PTHR10353">
    <property type="entry name" value="GLYCOSYL HYDROLASE"/>
    <property type="match status" value="1"/>
</dbReference>
<dbReference type="NCBIfam" id="TIGR03356">
    <property type="entry name" value="BGL"/>
    <property type="match status" value="1"/>
</dbReference>
<accession>A0ABN6HE14</accession>
<evidence type="ECO:0000256" key="7">
    <source>
        <dbReference type="ARBA" id="ARBA00023295"/>
    </source>
</evidence>
<dbReference type="Proteomes" id="UP001374893">
    <property type="component" value="Chromosome"/>
</dbReference>
<evidence type="ECO:0000313" key="11">
    <source>
        <dbReference type="Proteomes" id="UP001374893"/>
    </source>
</evidence>
<dbReference type="EMBL" id="AP024702">
    <property type="protein sequence ID" value="BCX49814.1"/>
    <property type="molecule type" value="Genomic_DNA"/>
</dbReference>
<reference evidence="10 11" key="1">
    <citation type="submission" date="2021-06" db="EMBL/GenBank/DDBJ databases">
        <title>Complete genome of Haloferula helveola possessing various polysaccharide degrading enzymes.</title>
        <authorList>
            <person name="Takami H."/>
            <person name="Huang C."/>
            <person name="Hamasaki K."/>
        </authorList>
    </citation>
    <scope>NUCLEOTIDE SEQUENCE [LARGE SCALE GENOMIC DNA]</scope>
    <source>
        <strain evidence="10 11">CN-1</strain>
    </source>
</reference>
<evidence type="ECO:0000256" key="9">
    <source>
        <dbReference type="RuleBase" id="RU361175"/>
    </source>
</evidence>
<dbReference type="RefSeq" id="WP_338686593.1">
    <property type="nucleotide sequence ID" value="NZ_AP024702.1"/>
</dbReference>
<dbReference type="EC" id="3.2.1.21" evidence="3 9"/>
<comment type="catalytic activity">
    <reaction evidence="1 9">
        <text>Hydrolysis of terminal, non-reducing beta-D-glucosyl residues with release of beta-D-glucose.</text>
        <dbReference type="EC" id="3.2.1.21"/>
    </reaction>
</comment>
<evidence type="ECO:0000256" key="1">
    <source>
        <dbReference type="ARBA" id="ARBA00000448"/>
    </source>
</evidence>
<evidence type="ECO:0000256" key="2">
    <source>
        <dbReference type="ARBA" id="ARBA00010838"/>
    </source>
</evidence>
<evidence type="ECO:0000313" key="10">
    <source>
        <dbReference type="EMBL" id="BCX49814.1"/>
    </source>
</evidence>
<dbReference type="SUPFAM" id="SSF51445">
    <property type="entry name" value="(Trans)glycosidases"/>
    <property type="match status" value="1"/>
</dbReference>
<evidence type="ECO:0000256" key="6">
    <source>
        <dbReference type="ARBA" id="ARBA00023277"/>
    </source>
</evidence>
<dbReference type="InterPro" id="IPR001360">
    <property type="entry name" value="Glyco_hydro_1"/>
</dbReference>
<keyword evidence="8" id="KW-0624">Polysaccharide degradation</keyword>
<keyword evidence="5" id="KW-0136">Cellulose degradation</keyword>
<dbReference type="PROSITE" id="PS00653">
    <property type="entry name" value="GLYCOSYL_HYDROL_F1_2"/>
    <property type="match status" value="1"/>
</dbReference>
<sequence>MRFPEGFTWGTATSAYQIEGGHDADGKGPSIWDAFCQVPGRVAEGDTGQLACDHYHRFREDVALMASLGLKAYRFSISWPRVMPTGRLEKGSIKREGIRFYSDLIDALLEHGIEPWVTLYHWDLPLALQTERDGWLNPEIADDFEAYARLCFEEFGDRVKHWITFNEPWVVTILGYGQGVFAPGRESNVEPYIAGHHILRSHAKAVQCYRSEFEHQGGKIGITNNCDWREPLTDRPEDHEAAERALLFYLGWFADPVFKTGDYPEVMRERVGDRLPEFTDEERRSLLGSSDFFGLNHYTTMFAAGASKDGAEQSVYGNGGISEDQEVDLSVDPEWELTEFKWAVVPWGCRKLLKWIADRYGSPAIYITENGCAMDDVVLPDGTVDDQDRLSFYRGYLEACHQAIGDGVDLRGYFAWSLMDNFEWASGYKFRFGLVHVDRQTLKRTPKSSALWYSDVVRANELQGEAPSRCLG</sequence>
<keyword evidence="7 9" id="KW-0326">Glycosidase</keyword>